<dbReference type="EMBL" id="UYRV01020589">
    <property type="protein sequence ID" value="VDK67807.1"/>
    <property type="molecule type" value="Genomic_DNA"/>
</dbReference>
<gene>
    <name evidence="1" type="ORF">CGOC_LOCUS6363</name>
</gene>
<organism evidence="1 2">
    <name type="scientific">Cylicostephanus goldi</name>
    <name type="common">Nematode worm</name>
    <dbReference type="NCBI Taxonomy" id="71465"/>
    <lineage>
        <taxon>Eukaryota</taxon>
        <taxon>Metazoa</taxon>
        <taxon>Ecdysozoa</taxon>
        <taxon>Nematoda</taxon>
        <taxon>Chromadorea</taxon>
        <taxon>Rhabditida</taxon>
        <taxon>Rhabditina</taxon>
        <taxon>Rhabditomorpha</taxon>
        <taxon>Strongyloidea</taxon>
        <taxon>Strongylidae</taxon>
        <taxon>Cylicostephanus</taxon>
    </lineage>
</organism>
<keyword evidence="2" id="KW-1185">Reference proteome</keyword>
<reference evidence="1 2" key="1">
    <citation type="submission" date="2018-11" db="EMBL/GenBank/DDBJ databases">
        <authorList>
            <consortium name="Pathogen Informatics"/>
        </authorList>
    </citation>
    <scope>NUCLEOTIDE SEQUENCE [LARGE SCALE GENOMIC DNA]</scope>
</reference>
<accession>A0A3P6S6R9</accession>
<evidence type="ECO:0000313" key="2">
    <source>
        <dbReference type="Proteomes" id="UP000271889"/>
    </source>
</evidence>
<dbReference type="OrthoDB" id="5873672at2759"/>
<proteinExistence type="predicted"/>
<sequence length="139" mass="16312">MKITEPAYKIQQYSARLNERGGRDERLENLPSAIESILLDFMEDVIGYGHHELKAPAHDMSKSRYFASLGKTEGERHAKLKRLSAERRIYRKVMFKALQMAMRDVRSYDYDRAKMKWIPNDKKKRAVPAKQLDIQVEPD</sequence>
<name>A0A3P6S6R9_CYLGO</name>
<evidence type="ECO:0000313" key="1">
    <source>
        <dbReference type="EMBL" id="VDK67807.1"/>
    </source>
</evidence>
<dbReference type="Proteomes" id="UP000271889">
    <property type="component" value="Unassembled WGS sequence"/>
</dbReference>
<protein>
    <submittedName>
        <fullName evidence="1">Uncharacterized protein</fullName>
    </submittedName>
</protein>
<dbReference type="AlphaFoldDB" id="A0A3P6S6R9"/>